<sequence length="361" mass="39294">MATSCSVLQLAKTDFKAACKYIESGVEVEENGGDPKDAIAFYRDGIKLLENALSRPSVKNANLPNNHDAPKQQTQKPTTNKAHSLPSKEDIKSAAMSKLKKFDKAILSRVFDDVLTDPSDITFDNIAGNEEAKEQLKQTVIYPALRPELFTGLREPVRGILLFGPPGNGKTLLAKAVANESKCVFLNISAASVLSKWVGESERFVKTLFAVARALEPSIIFLDEVDALLVTRNAGVSSGSHVTQRVLTQFLAELDGVGSGKERILVLGATNRPQDLDDAALRRFPKRLLIPMPSEEARVQLLTNLLRGQQDAALSHEDIVRIARLTKNYSASDLTQLAKDAALGPIRCKLFAPTSQSLGFT</sequence>
<dbReference type="SUPFAM" id="SSF52540">
    <property type="entry name" value="P-loop containing nucleoside triphosphate hydrolases"/>
    <property type="match status" value="1"/>
</dbReference>
<keyword evidence="13" id="KW-1185">Reference proteome</keyword>
<comment type="catalytic activity">
    <reaction evidence="7">
        <text>n ATP + n H2O + a microtubule = n ADP + n phosphate + (n+1) alpha/beta tubulin heterodimers.</text>
        <dbReference type="EC" id="5.6.1.1"/>
    </reaction>
</comment>
<dbReference type="EC" id="5.6.1.1" evidence="8"/>
<dbReference type="FunFam" id="3.40.50.300:FF:001054">
    <property type="entry name" value="ATPase, AAA family, putative"/>
    <property type="match status" value="1"/>
</dbReference>
<evidence type="ECO:0000256" key="9">
    <source>
        <dbReference type="RuleBase" id="RU003651"/>
    </source>
</evidence>
<feature type="compositionally biased region" description="Polar residues" evidence="10">
    <location>
        <begin position="57"/>
        <end position="82"/>
    </location>
</feature>
<dbReference type="PANTHER" id="PTHR23074">
    <property type="entry name" value="AAA DOMAIN-CONTAINING"/>
    <property type="match status" value="1"/>
</dbReference>
<dbReference type="Gene3D" id="1.20.58.80">
    <property type="entry name" value="Phosphotransferase system, lactose/cellobiose-type IIA subunit"/>
    <property type="match status" value="1"/>
</dbReference>
<feature type="domain" description="AAA+ ATPase" evidence="11">
    <location>
        <begin position="156"/>
        <end position="296"/>
    </location>
</feature>
<dbReference type="GO" id="GO:0005524">
    <property type="term" value="F:ATP binding"/>
    <property type="evidence" value="ECO:0007669"/>
    <property type="project" value="UniProtKB-KW"/>
</dbReference>
<protein>
    <recommendedName>
        <fullName evidence="8">microtubule-severing ATPase</fullName>
        <ecNumber evidence="8">5.6.1.1</ecNumber>
    </recommendedName>
</protein>
<keyword evidence="5 9" id="KW-0067">ATP-binding</keyword>
<keyword evidence="6" id="KW-0413">Isomerase</keyword>
<dbReference type="PROSITE" id="PS00674">
    <property type="entry name" value="AAA"/>
    <property type="match status" value="1"/>
</dbReference>
<accession>A0A158QS81</accession>
<dbReference type="InterPro" id="IPR027417">
    <property type="entry name" value="P-loop_NTPase"/>
</dbReference>
<feature type="region of interest" description="Disordered" evidence="10">
    <location>
        <begin position="57"/>
        <end position="88"/>
    </location>
</feature>
<evidence type="ECO:0000256" key="1">
    <source>
        <dbReference type="ARBA" id="ARBA00004496"/>
    </source>
</evidence>
<keyword evidence="2" id="KW-0963">Cytoplasm</keyword>
<dbReference type="AlphaFoldDB" id="A0A158QS81"/>
<dbReference type="STRING" id="53468.A0A158QS81"/>
<dbReference type="Gene3D" id="1.10.8.60">
    <property type="match status" value="1"/>
</dbReference>
<dbReference type="EMBL" id="UXSR01000038">
    <property type="protein sequence ID" value="VDD74442.1"/>
    <property type="molecule type" value="Genomic_DNA"/>
</dbReference>
<organism evidence="12 13">
    <name type="scientific">Mesocestoides corti</name>
    <name type="common">Flatworm</name>
    <dbReference type="NCBI Taxonomy" id="53468"/>
    <lineage>
        <taxon>Eukaryota</taxon>
        <taxon>Metazoa</taxon>
        <taxon>Spiralia</taxon>
        <taxon>Lophotrochozoa</taxon>
        <taxon>Platyhelminthes</taxon>
        <taxon>Cestoda</taxon>
        <taxon>Eucestoda</taxon>
        <taxon>Cyclophyllidea</taxon>
        <taxon>Mesocestoididae</taxon>
        <taxon>Mesocestoides</taxon>
    </lineage>
</organism>
<dbReference type="GO" id="GO:0005874">
    <property type="term" value="C:microtubule"/>
    <property type="evidence" value="ECO:0007669"/>
    <property type="project" value="UniProtKB-KW"/>
</dbReference>
<evidence type="ECO:0000256" key="3">
    <source>
        <dbReference type="ARBA" id="ARBA00022701"/>
    </source>
</evidence>
<dbReference type="SMART" id="SM00382">
    <property type="entry name" value="AAA"/>
    <property type="match status" value="1"/>
</dbReference>
<dbReference type="OrthoDB" id="10251136at2759"/>
<keyword evidence="4 9" id="KW-0547">Nucleotide-binding</keyword>
<evidence type="ECO:0000313" key="12">
    <source>
        <dbReference type="EMBL" id="VDD74442.1"/>
    </source>
</evidence>
<gene>
    <name evidence="12" type="ORF">MCOS_LOCUS445</name>
</gene>
<comment type="subcellular location">
    <subcellularLocation>
        <location evidence="1">Cytoplasm</location>
    </subcellularLocation>
</comment>
<evidence type="ECO:0000256" key="4">
    <source>
        <dbReference type="ARBA" id="ARBA00022741"/>
    </source>
</evidence>
<dbReference type="GO" id="GO:0008568">
    <property type="term" value="F:microtubule severing ATPase activity"/>
    <property type="evidence" value="ECO:0007669"/>
    <property type="project" value="UniProtKB-EC"/>
</dbReference>
<evidence type="ECO:0000313" key="13">
    <source>
        <dbReference type="Proteomes" id="UP000267029"/>
    </source>
</evidence>
<dbReference type="InterPro" id="IPR050304">
    <property type="entry name" value="MT-severing_AAA_ATPase"/>
</dbReference>
<dbReference type="InterPro" id="IPR003593">
    <property type="entry name" value="AAA+_ATPase"/>
</dbReference>
<dbReference type="PANTHER" id="PTHR23074:SF86">
    <property type="entry name" value="SPASTIN"/>
    <property type="match status" value="1"/>
</dbReference>
<dbReference type="GO" id="GO:0005737">
    <property type="term" value="C:cytoplasm"/>
    <property type="evidence" value="ECO:0007669"/>
    <property type="project" value="UniProtKB-SubCell"/>
</dbReference>
<evidence type="ECO:0000256" key="10">
    <source>
        <dbReference type="SAM" id="MobiDB-lite"/>
    </source>
</evidence>
<dbReference type="GO" id="GO:0016887">
    <property type="term" value="F:ATP hydrolysis activity"/>
    <property type="evidence" value="ECO:0007669"/>
    <property type="project" value="InterPro"/>
</dbReference>
<evidence type="ECO:0000256" key="5">
    <source>
        <dbReference type="ARBA" id="ARBA00022840"/>
    </source>
</evidence>
<keyword evidence="3" id="KW-0493">Microtubule</keyword>
<evidence type="ECO:0000256" key="7">
    <source>
        <dbReference type="ARBA" id="ARBA00036378"/>
    </source>
</evidence>
<reference evidence="12 13" key="1">
    <citation type="submission" date="2018-10" db="EMBL/GenBank/DDBJ databases">
        <authorList>
            <consortium name="Pathogen Informatics"/>
        </authorList>
    </citation>
    <scope>NUCLEOTIDE SEQUENCE [LARGE SCALE GENOMIC DNA]</scope>
</reference>
<evidence type="ECO:0000256" key="2">
    <source>
        <dbReference type="ARBA" id="ARBA00022490"/>
    </source>
</evidence>
<name>A0A158QS81_MESCO</name>
<evidence type="ECO:0000259" key="11">
    <source>
        <dbReference type="SMART" id="SM00382"/>
    </source>
</evidence>
<dbReference type="Pfam" id="PF00004">
    <property type="entry name" value="AAA"/>
    <property type="match status" value="1"/>
</dbReference>
<evidence type="ECO:0000256" key="8">
    <source>
        <dbReference type="ARBA" id="ARBA00038871"/>
    </source>
</evidence>
<dbReference type="Gene3D" id="3.40.50.300">
    <property type="entry name" value="P-loop containing nucleotide triphosphate hydrolases"/>
    <property type="match status" value="1"/>
</dbReference>
<dbReference type="InterPro" id="IPR003960">
    <property type="entry name" value="ATPase_AAA_CS"/>
</dbReference>
<dbReference type="Proteomes" id="UP000267029">
    <property type="component" value="Unassembled WGS sequence"/>
</dbReference>
<proteinExistence type="inferred from homology"/>
<comment type="similarity">
    <text evidence="9">Belongs to the AAA ATPase family.</text>
</comment>
<evidence type="ECO:0000256" key="6">
    <source>
        <dbReference type="ARBA" id="ARBA00023235"/>
    </source>
</evidence>
<dbReference type="InterPro" id="IPR003959">
    <property type="entry name" value="ATPase_AAA_core"/>
</dbReference>